<feature type="compositionally biased region" description="Polar residues" evidence="5">
    <location>
        <begin position="1"/>
        <end position="14"/>
    </location>
</feature>
<dbReference type="PANTHER" id="PTHR23253">
    <property type="entry name" value="EUKARYOTIC TRANSLATION INITIATION FACTOR 4 GAMMA"/>
    <property type="match status" value="1"/>
</dbReference>
<dbReference type="EMBL" id="BQKI01000009">
    <property type="protein sequence ID" value="GJN02188.1"/>
    <property type="molecule type" value="Genomic_DNA"/>
</dbReference>
<reference evidence="7" key="1">
    <citation type="journal article" date="2018" name="DNA Res.">
        <title>Multiple hybrid de novo genome assembly of finger millet, an orphan allotetraploid crop.</title>
        <authorList>
            <person name="Hatakeyama M."/>
            <person name="Aluri S."/>
            <person name="Balachadran M.T."/>
            <person name="Sivarajan S.R."/>
            <person name="Patrignani A."/>
            <person name="Gruter S."/>
            <person name="Poveda L."/>
            <person name="Shimizu-Inatsugi R."/>
            <person name="Baeten J."/>
            <person name="Francoijs K.J."/>
            <person name="Nataraja K.N."/>
            <person name="Reddy Y.A.N."/>
            <person name="Phadnis S."/>
            <person name="Ravikumar R.L."/>
            <person name="Schlapbach R."/>
            <person name="Sreeman S.M."/>
            <person name="Shimizu K.K."/>
        </authorList>
    </citation>
    <scope>NUCLEOTIDE SEQUENCE</scope>
</reference>
<dbReference type="Pfam" id="PF02854">
    <property type="entry name" value="MIF4G"/>
    <property type="match status" value="1"/>
</dbReference>
<dbReference type="PANTHER" id="PTHR23253:SF35">
    <property type="entry name" value="EUKARYOTIC TRANSLATION INITIATION FACTOR 4G"/>
    <property type="match status" value="1"/>
</dbReference>
<dbReference type="SMART" id="SM00544">
    <property type="entry name" value="MA3"/>
    <property type="match status" value="1"/>
</dbReference>
<feature type="region of interest" description="Disordered" evidence="5">
    <location>
        <begin position="391"/>
        <end position="422"/>
    </location>
</feature>
<protein>
    <recommendedName>
        <fullName evidence="6">MI domain-containing protein</fullName>
    </recommendedName>
</protein>
<evidence type="ECO:0000259" key="6">
    <source>
        <dbReference type="PROSITE" id="PS51366"/>
    </source>
</evidence>
<dbReference type="GO" id="GO:0003743">
    <property type="term" value="F:translation initiation factor activity"/>
    <property type="evidence" value="ECO:0007669"/>
    <property type="project" value="UniProtKB-KW"/>
</dbReference>
<dbReference type="PROSITE" id="PS51366">
    <property type="entry name" value="MI"/>
    <property type="match status" value="1"/>
</dbReference>
<keyword evidence="8" id="KW-1185">Reference proteome</keyword>
<dbReference type="FunFam" id="1.25.40.180:FF:000034">
    <property type="entry name" value="Eukaryotic translation initiation factor 4G"/>
    <property type="match status" value="1"/>
</dbReference>
<dbReference type="GO" id="GO:0016281">
    <property type="term" value="C:eukaryotic translation initiation factor 4F complex"/>
    <property type="evidence" value="ECO:0007669"/>
    <property type="project" value="TreeGrafter"/>
</dbReference>
<dbReference type="InterPro" id="IPR003890">
    <property type="entry name" value="MIF4G-like_typ-3"/>
</dbReference>
<dbReference type="InterPro" id="IPR016024">
    <property type="entry name" value="ARM-type_fold"/>
</dbReference>
<comment type="caution">
    <text evidence="7">The sequence shown here is derived from an EMBL/GenBank/DDBJ whole genome shotgun (WGS) entry which is preliminary data.</text>
</comment>
<comment type="similarity">
    <text evidence="1">Belongs to the eukaryotic initiation factor 4G family.</text>
</comment>
<dbReference type="InterPro" id="IPR003891">
    <property type="entry name" value="Initiation_fac_eIF4g_MI"/>
</dbReference>
<evidence type="ECO:0000256" key="5">
    <source>
        <dbReference type="SAM" id="MobiDB-lite"/>
    </source>
</evidence>
<reference evidence="7" key="2">
    <citation type="submission" date="2021-12" db="EMBL/GenBank/DDBJ databases">
        <title>Resequencing data analysis of finger millet.</title>
        <authorList>
            <person name="Hatakeyama M."/>
            <person name="Aluri S."/>
            <person name="Balachadran M.T."/>
            <person name="Sivarajan S.R."/>
            <person name="Poveda L."/>
            <person name="Shimizu-Inatsugi R."/>
            <person name="Schlapbach R."/>
            <person name="Sreeman S.M."/>
            <person name="Shimizu K.K."/>
        </authorList>
    </citation>
    <scope>NUCLEOTIDE SEQUENCE</scope>
</reference>
<dbReference type="SUPFAM" id="SSF48371">
    <property type="entry name" value="ARM repeat"/>
    <property type="match status" value="2"/>
</dbReference>
<evidence type="ECO:0000256" key="4">
    <source>
        <dbReference type="ARBA" id="ARBA00022917"/>
    </source>
</evidence>
<gene>
    <name evidence="7" type="primary">ga19512</name>
    <name evidence="7" type="ORF">PR202_ga19512</name>
</gene>
<dbReference type="Proteomes" id="UP001054889">
    <property type="component" value="Unassembled WGS sequence"/>
</dbReference>
<keyword evidence="4" id="KW-0648">Protein biosynthesis</keyword>
<evidence type="ECO:0000313" key="8">
    <source>
        <dbReference type="Proteomes" id="UP001054889"/>
    </source>
</evidence>
<feature type="compositionally biased region" description="Polar residues" evidence="5">
    <location>
        <begin position="59"/>
        <end position="85"/>
    </location>
</feature>
<feature type="compositionally biased region" description="Basic and acidic residues" evidence="5">
    <location>
        <begin position="199"/>
        <end position="208"/>
    </location>
</feature>
<dbReference type="GO" id="GO:0006417">
    <property type="term" value="P:regulation of translation"/>
    <property type="evidence" value="ECO:0007669"/>
    <property type="project" value="UniProtKB-KW"/>
</dbReference>
<keyword evidence="2" id="KW-0396">Initiation factor</keyword>
<keyword evidence="3" id="KW-0810">Translation regulation</keyword>
<dbReference type="Pfam" id="PF02847">
    <property type="entry name" value="MA3"/>
    <property type="match status" value="1"/>
</dbReference>
<evidence type="ECO:0000256" key="1">
    <source>
        <dbReference type="ARBA" id="ARBA00005775"/>
    </source>
</evidence>
<sequence>MYMNQFRSGRFNDNATATRRPGRGSGSGTHHWVVSGCRGTTAPAARPPSLPYGSGRPGNAQQQYRPRSPATVLTQGNADSHTPAESSAAPPGHTELVSKAFFGSLDDVKPSNVPAQSDALTSVSDEGTCCAADSSTPTIPTKGYSSTAFTLQFGTFSPEVIDKQCTTCTSSALTDLNGMKHEKVHHGLSDKPNNISSSPDKEQQKHEATDDLVIGGRNDLTNKNDNVLVPEMHETRLLELLTSPSKACMEPCEVLPKTPSSPTHQQCQNQEERKDVVNARRSDTTYKYPDAKPKVTVQIPASYAPNMALSSFMHPVHGRPLPVALQQKQTQKKTEVNGSVPQQNQDFMTEEHVENDEAMCFKSKTDATTPGAFCGLEDDTDVATLVKVHAHHESVNSSPSISIDNLQTSSENKQPPSDSQNTIESTTHVMNVAIVSNSVSSQEKTGQESTDSEILNPSSTVSTSVVQTKRFLNEIETFNTSEDVQSCTADAKNCTLHAEKEISTVGNDSSSRTDLIGWEDGVDNSNEKLVWFGCMYSDKGPEVNSDNNDLDHKKYSRDFLLTFAQSCIRLPAGFKIGSDISQTMMNVNVGSPFIANSELNPIHGRIKDRASATSRVNHHMDGKFDDDKWKKQFPSQNQPFSQYSGEMLSKAMKEVASQRSISRGTVDERWPHRTRDYRMPSTSQVSTPLMHKAEKKYEIGEYQNPDEEDLESLCKLMSTIGEMIDHPRAKVHMDFYFDLMRKLSENFKLSSRMKFMLEDVIDLRKNRWRQRRKVEGPKKIEEVRRDAVKQKLGHSDEKEVALCMKELNAPSFYPSLVSLWINDSFERTDQERELLAKLLVDLCKSQDNLLNQKQLLQGFQYVLSTLEDAVTDAPKATEFLGRMFAKFILEGVISLTVIGGLLQERNGKEEPAGHHPVNDSLASEVLRSMLQSIEAVRSDSAVDEIHENPKLQHFRRPGVCF</sequence>
<feature type="domain" description="MI" evidence="6">
    <location>
        <begin position="775"/>
        <end position="903"/>
    </location>
</feature>
<evidence type="ECO:0000313" key="7">
    <source>
        <dbReference type="EMBL" id="GJN02188.1"/>
    </source>
</evidence>
<dbReference type="GO" id="GO:0003729">
    <property type="term" value="F:mRNA binding"/>
    <property type="evidence" value="ECO:0007669"/>
    <property type="project" value="TreeGrafter"/>
</dbReference>
<name>A0AAV5CUG1_ELECO</name>
<evidence type="ECO:0000256" key="2">
    <source>
        <dbReference type="ARBA" id="ARBA00022540"/>
    </source>
</evidence>
<feature type="region of interest" description="Disordered" evidence="5">
    <location>
        <begin position="182"/>
        <end position="208"/>
    </location>
</feature>
<feature type="region of interest" description="Disordered" evidence="5">
    <location>
        <begin position="1"/>
        <end position="92"/>
    </location>
</feature>
<proteinExistence type="inferred from homology"/>
<feature type="compositionally biased region" description="Polar residues" evidence="5">
    <location>
        <begin position="395"/>
        <end position="422"/>
    </location>
</feature>
<organism evidence="7 8">
    <name type="scientific">Eleusine coracana subsp. coracana</name>
    <dbReference type="NCBI Taxonomy" id="191504"/>
    <lineage>
        <taxon>Eukaryota</taxon>
        <taxon>Viridiplantae</taxon>
        <taxon>Streptophyta</taxon>
        <taxon>Embryophyta</taxon>
        <taxon>Tracheophyta</taxon>
        <taxon>Spermatophyta</taxon>
        <taxon>Magnoliopsida</taxon>
        <taxon>Liliopsida</taxon>
        <taxon>Poales</taxon>
        <taxon>Poaceae</taxon>
        <taxon>PACMAD clade</taxon>
        <taxon>Chloridoideae</taxon>
        <taxon>Cynodonteae</taxon>
        <taxon>Eleusininae</taxon>
        <taxon>Eleusine</taxon>
    </lineage>
</organism>
<dbReference type="AlphaFoldDB" id="A0AAV5CUG1"/>
<accession>A0AAV5CUG1</accession>
<feature type="compositionally biased region" description="Polar residues" evidence="5">
    <location>
        <begin position="439"/>
        <end position="457"/>
    </location>
</feature>
<evidence type="ECO:0000256" key="3">
    <source>
        <dbReference type="ARBA" id="ARBA00022845"/>
    </source>
</evidence>
<dbReference type="Gene3D" id="1.25.40.180">
    <property type="match status" value="2"/>
</dbReference>
<feature type="region of interest" description="Disordered" evidence="5">
    <location>
        <begin position="439"/>
        <end position="459"/>
    </location>
</feature>